<dbReference type="PANTHER" id="PTHR30250">
    <property type="entry name" value="PST FAMILY PREDICTED COLANIC ACID TRANSPORTER"/>
    <property type="match status" value="1"/>
</dbReference>
<dbReference type="EMBL" id="OMOH01000004">
    <property type="protein sequence ID" value="SPF68202.1"/>
    <property type="molecule type" value="Genomic_DNA"/>
</dbReference>
<evidence type="ECO:0000256" key="3">
    <source>
        <dbReference type="ARBA" id="ARBA00022692"/>
    </source>
</evidence>
<feature type="transmembrane region" description="Helical" evidence="6">
    <location>
        <begin position="48"/>
        <end position="66"/>
    </location>
</feature>
<feature type="transmembrane region" description="Helical" evidence="6">
    <location>
        <begin position="167"/>
        <end position="187"/>
    </location>
</feature>
<keyword evidence="3 6" id="KW-0812">Transmembrane</keyword>
<dbReference type="GO" id="GO:0005886">
    <property type="term" value="C:plasma membrane"/>
    <property type="evidence" value="ECO:0007669"/>
    <property type="project" value="UniProtKB-SubCell"/>
</dbReference>
<dbReference type="OrthoDB" id="5188012at2"/>
<dbReference type="PANTHER" id="PTHR30250:SF11">
    <property type="entry name" value="O-ANTIGEN TRANSPORTER-RELATED"/>
    <property type="match status" value="1"/>
</dbReference>
<sequence>MRSHPALLDRQRVGRALVMAGTFIGPLSQWLVFWLLARVSGPTAPGEFATLLAYATPLFTAAGWGLRNTCITLRKEYPFAAYLRLRVLALAAGSLCIVAVGAALGLHAVLVIAVTIMKIADGVIDILYAPLQKSGALLPFGLLMILNGALTVLGALVLAAVGGSAQIIVLGSSFGSVVTAVVAIPVVRRRASLGGLRPTAEEKAGLLWRIIVESTPVAVWQVLAVLVVNLPTWVVSIAGSAADVGRFSAAAYILTAGSLLGASLNSMYIGDYRMLVRRSGRDALISMAGRTTRWVLIGGIVAAVVLHVLGPPVFSTLYGRGFDFESLLLSSLTIAATLNAVTQVLNAALLALNRYRNQVRVAVWSLLIGVVAVIPCGALGVSAVWCGVLSALVSSIVKTGMSVHYVRSDDAAVES</sequence>
<proteinExistence type="predicted"/>
<feature type="transmembrane region" description="Helical" evidence="6">
    <location>
        <begin position="291"/>
        <end position="309"/>
    </location>
</feature>
<evidence type="ECO:0000256" key="6">
    <source>
        <dbReference type="SAM" id="Phobius"/>
    </source>
</evidence>
<evidence type="ECO:0000256" key="5">
    <source>
        <dbReference type="ARBA" id="ARBA00023136"/>
    </source>
</evidence>
<protein>
    <recommendedName>
        <fullName evidence="9">Membrane protein involved in the export of O-antigen and teichoic acid</fullName>
    </recommendedName>
</protein>
<feature type="transmembrane region" description="Helical" evidence="6">
    <location>
        <begin position="207"/>
        <end position="229"/>
    </location>
</feature>
<accession>A0A375I451</accession>
<feature type="transmembrane region" description="Helical" evidence="6">
    <location>
        <begin position="87"/>
        <end position="104"/>
    </location>
</feature>
<feature type="transmembrane region" description="Helical" evidence="6">
    <location>
        <begin position="12"/>
        <end position="36"/>
    </location>
</feature>
<feature type="transmembrane region" description="Helical" evidence="6">
    <location>
        <begin position="140"/>
        <end position="161"/>
    </location>
</feature>
<dbReference type="InterPro" id="IPR050833">
    <property type="entry name" value="Poly_Biosynth_Transport"/>
</dbReference>
<evidence type="ECO:0000256" key="4">
    <source>
        <dbReference type="ARBA" id="ARBA00022989"/>
    </source>
</evidence>
<feature type="transmembrane region" description="Helical" evidence="6">
    <location>
        <begin position="249"/>
        <end position="270"/>
    </location>
</feature>
<dbReference type="RefSeq" id="WP_147385362.1">
    <property type="nucleotide sequence ID" value="NZ_OMOH01000004.1"/>
</dbReference>
<keyword evidence="4 6" id="KW-1133">Transmembrane helix</keyword>
<feature type="transmembrane region" description="Helical" evidence="6">
    <location>
        <begin position="329"/>
        <end position="352"/>
    </location>
</feature>
<keyword evidence="8" id="KW-1185">Reference proteome</keyword>
<reference evidence="8" key="1">
    <citation type="submission" date="2018-02" db="EMBL/GenBank/DDBJ databases">
        <authorList>
            <person name="Hornung B."/>
        </authorList>
    </citation>
    <scope>NUCLEOTIDE SEQUENCE [LARGE SCALE GENOMIC DNA]</scope>
</reference>
<keyword evidence="5 6" id="KW-0472">Membrane</keyword>
<dbReference type="Proteomes" id="UP000265962">
    <property type="component" value="Unassembled WGS sequence"/>
</dbReference>
<evidence type="ECO:0000313" key="7">
    <source>
        <dbReference type="EMBL" id="SPF68202.1"/>
    </source>
</evidence>
<dbReference type="AlphaFoldDB" id="A0A375I451"/>
<comment type="subcellular location">
    <subcellularLocation>
        <location evidence="1">Cell membrane</location>
        <topology evidence="1">Multi-pass membrane protein</topology>
    </subcellularLocation>
</comment>
<gene>
    <name evidence="7" type="ORF">PROPJV5_1145</name>
</gene>
<feature type="transmembrane region" description="Helical" evidence="6">
    <location>
        <begin position="110"/>
        <end position="128"/>
    </location>
</feature>
<evidence type="ECO:0000256" key="2">
    <source>
        <dbReference type="ARBA" id="ARBA00022475"/>
    </source>
</evidence>
<evidence type="ECO:0000256" key="1">
    <source>
        <dbReference type="ARBA" id="ARBA00004651"/>
    </source>
</evidence>
<feature type="transmembrane region" description="Helical" evidence="6">
    <location>
        <begin position="364"/>
        <end position="397"/>
    </location>
</feature>
<evidence type="ECO:0008006" key="9">
    <source>
        <dbReference type="Google" id="ProtNLM"/>
    </source>
</evidence>
<keyword evidence="2" id="KW-1003">Cell membrane</keyword>
<organism evidence="7 8">
    <name type="scientific">Propionibacterium ruminifibrarum</name>
    <dbReference type="NCBI Taxonomy" id="1962131"/>
    <lineage>
        <taxon>Bacteria</taxon>
        <taxon>Bacillati</taxon>
        <taxon>Actinomycetota</taxon>
        <taxon>Actinomycetes</taxon>
        <taxon>Propionibacteriales</taxon>
        <taxon>Propionibacteriaceae</taxon>
        <taxon>Propionibacterium</taxon>
    </lineage>
</organism>
<name>A0A375I451_9ACTN</name>
<evidence type="ECO:0000313" key="8">
    <source>
        <dbReference type="Proteomes" id="UP000265962"/>
    </source>
</evidence>